<accession>A0A7J7CQP4</accession>
<evidence type="ECO:0000313" key="6">
    <source>
        <dbReference type="EMBL" id="KAF5736407.1"/>
    </source>
</evidence>
<evidence type="ECO:0000256" key="1">
    <source>
        <dbReference type="ARBA" id="ARBA00010838"/>
    </source>
</evidence>
<feature type="signal peptide" evidence="5">
    <location>
        <begin position="1"/>
        <end position="25"/>
    </location>
</feature>
<evidence type="ECO:0000313" key="7">
    <source>
        <dbReference type="Proteomes" id="UP000593562"/>
    </source>
</evidence>
<dbReference type="AlphaFoldDB" id="A0A7J7CQP4"/>
<keyword evidence="2" id="KW-0378">Hydrolase</keyword>
<comment type="similarity">
    <text evidence="1 4">Belongs to the glycosyl hydrolase 1 family.</text>
</comment>
<organism evidence="6 7">
    <name type="scientific">Tripterygium wilfordii</name>
    <name type="common">Thunder God vine</name>
    <dbReference type="NCBI Taxonomy" id="458696"/>
    <lineage>
        <taxon>Eukaryota</taxon>
        <taxon>Viridiplantae</taxon>
        <taxon>Streptophyta</taxon>
        <taxon>Embryophyta</taxon>
        <taxon>Tracheophyta</taxon>
        <taxon>Spermatophyta</taxon>
        <taxon>Magnoliopsida</taxon>
        <taxon>eudicotyledons</taxon>
        <taxon>Gunneridae</taxon>
        <taxon>Pentapetalae</taxon>
        <taxon>rosids</taxon>
        <taxon>fabids</taxon>
        <taxon>Celastrales</taxon>
        <taxon>Celastraceae</taxon>
        <taxon>Tripterygium</taxon>
    </lineage>
</organism>
<reference evidence="6 7" key="1">
    <citation type="journal article" date="2020" name="Nat. Commun.">
        <title>Genome of Tripterygium wilfordii and identification of cytochrome P450 involved in triptolide biosynthesis.</title>
        <authorList>
            <person name="Tu L."/>
            <person name="Su P."/>
            <person name="Zhang Z."/>
            <person name="Gao L."/>
            <person name="Wang J."/>
            <person name="Hu T."/>
            <person name="Zhou J."/>
            <person name="Zhang Y."/>
            <person name="Zhao Y."/>
            <person name="Liu Y."/>
            <person name="Song Y."/>
            <person name="Tong Y."/>
            <person name="Lu Y."/>
            <person name="Yang J."/>
            <person name="Xu C."/>
            <person name="Jia M."/>
            <person name="Peters R.J."/>
            <person name="Huang L."/>
            <person name="Gao W."/>
        </authorList>
    </citation>
    <scope>NUCLEOTIDE SEQUENCE [LARGE SCALE GENOMIC DNA]</scope>
    <source>
        <strain evidence="7">cv. XIE 37</strain>
        <tissue evidence="6">Leaf</tissue>
    </source>
</reference>
<keyword evidence="7" id="KW-1185">Reference proteome</keyword>
<dbReference type="InterPro" id="IPR017853">
    <property type="entry name" value="GH"/>
</dbReference>
<dbReference type="Gene3D" id="3.20.20.80">
    <property type="entry name" value="Glycosidases"/>
    <property type="match status" value="1"/>
</dbReference>
<proteinExistence type="inferred from homology"/>
<dbReference type="SUPFAM" id="SSF51445">
    <property type="entry name" value="(Trans)glycosidases"/>
    <property type="match status" value="1"/>
</dbReference>
<dbReference type="GO" id="GO:0008422">
    <property type="term" value="F:beta-glucosidase activity"/>
    <property type="evidence" value="ECO:0007669"/>
    <property type="project" value="TreeGrafter"/>
</dbReference>
<dbReference type="GO" id="GO:0005975">
    <property type="term" value="P:carbohydrate metabolic process"/>
    <property type="evidence" value="ECO:0007669"/>
    <property type="project" value="InterPro"/>
</dbReference>
<dbReference type="InterPro" id="IPR001360">
    <property type="entry name" value="Glyco_hydro_1"/>
</dbReference>
<dbReference type="PANTHER" id="PTHR10353">
    <property type="entry name" value="GLYCOSYL HYDROLASE"/>
    <property type="match status" value="1"/>
</dbReference>
<name>A0A7J7CQP4_TRIWF</name>
<evidence type="ECO:0000256" key="4">
    <source>
        <dbReference type="RuleBase" id="RU003690"/>
    </source>
</evidence>
<dbReference type="InterPro" id="IPR018120">
    <property type="entry name" value="Glyco_hydro_1_AS"/>
</dbReference>
<dbReference type="PRINTS" id="PR00131">
    <property type="entry name" value="GLHYDRLASE1"/>
</dbReference>
<dbReference type="FunFam" id="3.20.20.80:FF:000022">
    <property type="entry name" value="Beta-glucosidase 11"/>
    <property type="match status" value="1"/>
</dbReference>
<dbReference type="InParanoid" id="A0A7J7CQP4"/>
<evidence type="ECO:0000256" key="5">
    <source>
        <dbReference type="SAM" id="SignalP"/>
    </source>
</evidence>
<dbReference type="PROSITE" id="PS00572">
    <property type="entry name" value="GLYCOSYL_HYDROL_F1_1"/>
    <property type="match status" value="1"/>
</dbReference>
<feature type="active site" description="Nucleophile" evidence="3">
    <location>
        <position position="410"/>
    </location>
</feature>
<dbReference type="EMBL" id="JAAARO010000014">
    <property type="protein sequence ID" value="KAF5736407.1"/>
    <property type="molecule type" value="Genomic_DNA"/>
</dbReference>
<evidence type="ECO:0000256" key="2">
    <source>
        <dbReference type="ARBA" id="ARBA00022801"/>
    </source>
</evidence>
<evidence type="ECO:0000256" key="3">
    <source>
        <dbReference type="PROSITE-ProRule" id="PRU10055"/>
    </source>
</evidence>
<sequence>MAIQLGSFQIWLVAITLSMVVCTTGANGLSRSSFPPGFSFGTGNSATSSDGAAYEDGKGPSICDTFVRKFPEKVMDHSTGDVAADFYHRYKDDVQLLKEIGFDSFKFSISWSRVLPKGKISGGVNPLGVKFYNDLIDELLANGIKPFVILLYFDTPQALEDEYDGLLSPNIVKDFEDYADFCFKTFGDRVQRWITVHDPTGFSYHGYSDGTFAPGRCSSFVSNCPTGNSATEPYIAAHHLLLSHAAAVKLYRQKYQATQKGQIGITILSHWFLPKNNTLSDIEAVSRGLDYFFGWFGHPVVYGDYPKSIKSIVGNRLPKFTEAESKLLKGSFDFLGLNYFTTNYLQYVPLNTVNTSFNSDRQFAFSFDKNGVPIGTPTSMIWLYNYPKGFLNLLLYIKKNYKNPPIYISENGMGDSGSWPIQQALNDTLRITYHHDHLSYLLKAIKNGVNVRGYHTCDFCFQLEKSSIEGKGKRDFDICHTWHDTSDKGLQWDSRAHQKLMLLRWKGLEVIFRHLEKSPAWQMGGVQLAS</sequence>
<dbReference type="PANTHER" id="PTHR10353:SF297">
    <property type="entry name" value="VICIANIN HYDROLASE-LIKE"/>
    <property type="match status" value="1"/>
</dbReference>
<comment type="caution">
    <text evidence="6">The sequence shown here is derived from an EMBL/GenBank/DDBJ whole genome shotgun (WGS) entry which is preliminary data.</text>
</comment>
<gene>
    <name evidence="6" type="ORF">HS088_TW14G00549</name>
</gene>
<dbReference type="Proteomes" id="UP000593562">
    <property type="component" value="Unassembled WGS sequence"/>
</dbReference>
<protein>
    <submittedName>
        <fullName evidence="6">Beta-glucosidase 17-like isoform X6</fullName>
    </submittedName>
</protein>
<dbReference type="Pfam" id="PF00232">
    <property type="entry name" value="Glyco_hydro_1"/>
    <property type="match status" value="1"/>
</dbReference>
<keyword evidence="5" id="KW-0732">Signal</keyword>
<feature type="chain" id="PRO_5029528272" evidence="5">
    <location>
        <begin position="26"/>
        <end position="530"/>
    </location>
</feature>